<comment type="caution">
    <text evidence="1">The sequence shown here is derived from an EMBL/GenBank/DDBJ whole genome shotgun (WGS) entry which is preliminary data.</text>
</comment>
<sequence length="205" mass="22130">MLPEGTLAYVGGDRPIPPLPSGAILLPDVDALAGVIAQVSAVVADVDAPSFARIEQLASNANIATVVVGTDSPAQILQAVIEPRVACIVELFGAPALWVGPRELAPYEAAEPRSLAQALELSRHLLAHRIQETEENLLAAQIAAGAPSPFDTLVDRPTVGGNADYEELALRFADWKREWHFVTDTPIGTALRKLRGFRRKLRKWF</sequence>
<dbReference type="Proteomes" id="UP001235966">
    <property type="component" value="Unassembled WGS sequence"/>
</dbReference>
<dbReference type="RefSeq" id="WP_278059990.1">
    <property type="nucleotide sequence ID" value="NZ_CP121247.1"/>
</dbReference>
<accession>A0ABT9NDD1</accession>
<keyword evidence="2" id="KW-1185">Reference proteome</keyword>
<evidence type="ECO:0000313" key="1">
    <source>
        <dbReference type="EMBL" id="MDP9801709.1"/>
    </source>
</evidence>
<protein>
    <submittedName>
        <fullName evidence="1">Uncharacterized protein</fullName>
    </submittedName>
</protein>
<gene>
    <name evidence="1" type="ORF">J2S49_001785</name>
</gene>
<reference evidence="1 2" key="1">
    <citation type="submission" date="2023-07" db="EMBL/GenBank/DDBJ databases">
        <title>Sequencing the genomes of 1000 actinobacteria strains.</title>
        <authorList>
            <person name="Klenk H.-P."/>
        </authorList>
    </citation>
    <scope>NUCLEOTIDE SEQUENCE [LARGE SCALE GENOMIC DNA]</scope>
    <source>
        <strain evidence="1 2">DSM 102162</strain>
    </source>
</reference>
<organism evidence="1 2">
    <name type="scientific">Arcanobacterium wilhelmae</name>
    <dbReference type="NCBI Taxonomy" id="1803177"/>
    <lineage>
        <taxon>Bacteria</taxon>
        <taxon>Bacillati</taxon>
        <taxon>Actinomycetota</taxon>
        <taxon>Actinomycetes</taxon>
        <taxon>Actinomycetales</taxon>
        <taxon>Actinomycetaceae</taxon>
        <taxon>Arcanobacterium</taxon>
    </lineage>
</organism>
<evidence type="ECO:0000313" key="2">
    <source>
        <dbReference type="Proteomes" id="UP001235966"/>
    </source>
</evidence>
<dbReference type="EMBL" id="JAUSQW010000001">
    <property type="protein sequence ID" value="MDP9801709.1"/>
    <property type="molecule type" value="Genomic_DNA"/>
</dbReference>
<name>A0ABT9NDD1_9ACTO</name>
<proteinExistence type="predicted"/>